<protein>
    <submittedName>
        <fullName evidence="1">Uncharacterized protein</fullName>
    </submittedName>
</protein>
<evidence type="ECO:0000313" key="1">
    <source>
        <dbReference type="EMBL" id="CAE7346366.1"/>
    </source>
</evidence>
<evidence type="ECO:0000313" key="2">
    <source>
        <dbReference type="Proteomes" id="UP000649617"/>
    </source>
</evidence>
<feature type="non-terminal residue" evidence="1">
    <location>
        <position position="309"/>
    </location>
</feature>
<gene>
    <name evidence="1" type="ORF">SPIL2461_LOCUS8202</name>
</gene>
<keyword evidence="2" id="KW-1185">Reference proteome</keyword>
<comment type="caution">
    <text evidence="1">The sequence shown here is derived from an EMBL/GenBank/DDBJ whole genome shotgun (WGS) entry which is preliminary data.</text>
</comment>
<dbReference type="AlphaFoldDB" id="A0A812PA74"/>
<dbReference type="Proteomes" id="UP000649617">
    <property type="component" value="Unassembled WGS sequence"/>
</dbReference>
<name>A0A812PA74_SYMPI</name>
<dbReference type="EMBL" id="CAJNIZ010013304">
    <property type="protein sequence ID" value="CAE7346366.1"/>
    <property type="molecule type" value="Genomic_DNA"/>
</dbReference>
<dbReference type="OrthoDB" id="436140at2759"/>
<feature type="non-terminal residue" evidence="1">
    <location>
        <position position="1"/>
    </location>
</feature>
<accession>A0A812PA74</accession>
<sequence length="309" mass="34790">DEANAINESWMFLTFTSDLSPYLTDSAASRFLIGIIPASRYLIDPDSGTNLTLQAACYHITQSFNRLSQQGVMNLRAFVTGFKGDWKGIKQVLNFRLESMDYACTNLDDSAPFWRTLYTDEPWTIAPAYSGLKGYDLRMVMPDILHVWHLGVGRDLAGSAIVFMIKETDIFQGANQQERLHSATMSLKRFARSQKLPLKLHKLSKTKLGWTGKTFPELKSSGYDTYVTLKWVLQLSHVFSDALPNSLCSCLWTADHVISLLTNGGRYLSEEEQENKEVFGMVFLREYMALANLALSQRPKNESAAVAAD</sequence>
<organism evidence="1 2">
    <name type="scientific">Symbiodinium pilosum</name>
    <name type="common">Dinoflagellate</name>
    <dbReference type="NCBI Taxonomy" id="2952"/>
    <lineage>
        <taxon>Eukaryota</taxon>
        <taxon>Sar</taxon>
        <taxon>Alveolata</taxon>
        <taxon>Dinophyceae</taxon>
        <taxon>Suessiales</taxon>
        <taxon>Symbiodiniaceae</taxon>
        <taxon>Symbiodinium</taxon>
    </lineage>
</organism>
<proteinExistence type="predicted"/>
<reference evidence="1" key="1">
    <citation type="submission" date="2021-02" db="EMBL/GenBank/DDBJ databases">
        <authorList>
            <person name="Dougan E. K."/>
            <person name="Rhodes N."/>
            <person name="Thang M."/>
            <person name="Chan C."/>
        </authorList>
    </citation>
    <scope>NUCLEOTIDE SEQUENCE</scope>
</reference>